<dbReference type="Proteomes" id="UP000789375">
    <property type="component" value="Unassembled WGS sequence"/>
</dbReference>
<comment type="caution">
    <text evidence="1">The sequence shown here is derived from an EMBL/GenBank/DDBJ whole genome shotgun (WGS) entry which is preliminary data.</text>
</comment>
<accession>A0A9N8YSV5</accession>
<evidence type="ECO:0000313" key="2">
    <source>
        <dbReference type="Proteomes" id="UP000789375"/>
    </source>
</evidence>
<keyword evidence="2" id="KW-1185">Reference proteome</keyword>
<name>A0A9N8YSV5_FUNMO</name>
<gene>
    <name evidence="1" type="ORF">FMOSSE_LOCUS1207</name>
</gene>
<sequence length="51" mass="5989">MSSLKCYIQYQGKDSKRSITNSESVLLPRSFSFEERRVGKMINHCRVFLFA</sequence>
<evidence type="ECO:0000313" key="1">
    <source>
        <dbReference type="EMBL" id="CAG8446425.1"/>
    </source>
</evidence>
<proteinExistence type="predicted"/>
<dbReference type="EMBL" id="CAJVPP010000136">
    <property type="protein sequence ID" value="CAG8446425.1"/>
    <property type="molecule type" value="Genomic_DNA"/>
</dbReference>
<protein>
    <submittedName>
        <fullName evidence="1">6101_t:CDS:1</fullName>
    </submittedName>
</protein>
<organism evidence="1 2">
    <name type="scientific">Funneliformis mosseae</name>
    <name type="common">Endomycorrhizal fungus</name>
    <name type="synonym">Glomus mosseae</name>
    <dbReference type="NCBI Taxonomy" id="27381"/>
    <lineage>
        <taxon>Eukaryota</taxon>
        <taxon>Fungi</taxon>
        <taxon>Fungi incertae sedis</taxon>
        <taxon>Mucoromycota</taxon>
        <taxon>Glomeromycotina</taxon>
        <taxon>Glomeromycetes</taxon>
        <taxon>Glomerales</taxon>
        <taxon>Glomeraceae</taxon>
        <taxon>Funneliformis</taxon>
    </lineage>
</organism>
<reference evidence="1" key="1">
    <citation type="submission" date="2021-06" db="EMBL/GenBank/DDBJ databases">
        <authorList>
            <person name="Kallberg Y."/>
            <person name="Tangrot J."/>
            <person name="Rosling A."/>
        </authorList>
    </citation>
    <scope>NUCLEOTIDE SEQUENCE</scope>
    <source>
        <strain evidence="1">87-6 pot B 2015</strain>
    </source>
</reference>
<dbReference type="AlphaFoldDB" id="A0A9N8YSV5"/>